<evidence type="ECO:0000313" key="3">
    <source>
        <dbReference type="Proteomes" id="UP000308133"/>
    </source>
</evidence>
<comment type="caution">
    <text evidence="2">The sequence shown here is derived from an EMBL/GenBank/DDBJ whole genome shotgun (WGS) entry which is preliminary data.</text>
</comment>
<dbReference type="PANTHER" id="PTHR43539">
    <property type="entry name" value="FLAVIN-BINDING MONOOXYGENASE-LIKE PROTEIN (AFU_ORTHOLOGUE AFUA_4G09220)"/>
    <property type="match status" value="1"/>
</dbReference>
<keyword evidence="1" id="KW-0560">Oxidoreductase</keyword>
<dbReference type="InterPro" id="IPR050982">
    <property type="entry name" value="Auxin_biosynth/cation_transpt"/>
</dbReference>
<name>A0A4U7B004_9PEZI</name>
<dbReference type="SUPFAM" id="SSF51905">
    <property type="entry name" value="FAD/NAD(P)-binding domain"/>
    <property type="match status" value="1"/>
</dbReference>
<dbReference type="Pfam" id="PF13738">
    <property type="entry name" value="Pyr_redox_3"/>
    <property type="match status" value="1"/>
</dbReference>
<dbReference type="AlphaFoldDB" id="A0A4U7B004"/>
<accession>A0A4U7B004</accession>
<protein>
    <submittedName>
        <fullName evidence="2">FAD-binding monooxygenase-like protein 2</fullName>
    </submittedName>
</protein>
<reference evidence="2 3" key="1">
    <citation type="submission" date="2018-02" db="EMBL/GenBank/DDBJ databases">
        <title>Draft genome sequences of Elsinoe sp., causing black scab on jojoba.</title>
        <authorList>
            <person name="Stodart B."/>
            <person name="Jeffress S."/>
            <person name="Ash G."/>
            <person name="Arun Chinnappa K."/>
        </authorList>
    </citation>
    <scope>NUCLEOTIDE SEQUENCE [LARGE SCALE GENOMIC DNA]</scope>
    <source>
        <strain evidence="2 3">Hillstone_2</strain>
    </source>
</reference>
<gene>
    <name evidence="2" type="ORF">C1H76_3957</name>
</gene>
<organism evidence="2 3">
    <name type="scientific">Elsinoe australis</name>
    <dbReference type="NCBI Taxonomy" id="40998"/>
    <lineage>
        <taxon>Eukaryota</taxon>
        <taxon>Fungi</taxon>
        <taxon>Dikarya</taxon>
        <taxon>Ascomycota</taxon>
        <taxon>Pezizomycotina</taxon>
        <taxon>Dothideomycetes</taxon>
        <taxon>Dothideomycetidae</taxon>
        <taxon>Myriangiales</taxon>
        <taxon>Elsinoaceae</taxon>
        <taxon>Elsinoe</taxon>
    </lineage>
</organism>
<sequence>MGPRKFTTLSTDLKGELPKASFDDTINTETVAGQCVGYLSDLRLDHVLADSLWKDNVCLTGSSRTFHTSKAIVTAWKELEHERSPTDFQPNLSTAHVFRLGPKPAWVTVGFTFRTTASPKCQCSGSLNAVPDSEGRWKIFSLTTILESIEGYTNPDTPPEAPAKKVTDGVLDCLVVGAGAAGLGLGGRLQSLGLRYLVVDKQDEIGDNWAKRYDSAKLHLSNSYSDLPYERFLDYSKYYPTKNDLVRAYRSFAKRWNMNTRMSTAVEAATWDAANKAWTVTVRTAGRVEDLKARHLVMATGGGNDKAYIPELADRDKYKGIVTHMVNWRNAEAFRGKRGIIVGCGNSAFDMMEDMVKAGLSSVTMIQRATTRVCATEHFMALTDPMYNQHSDLGVADRMFMTGPYQHGRLMIIEMVKHFIAQEPGRYDKLRAAGFLADQDPDIMAGPMERFGGHYLDIGQTKFIEDGRVKVKSGSAPAAYTEKGLRLENGDEVEADVIAFATGFMCSMKQSTTEIVGKEIGDQLEDFWGFDPEGEVLGLAKPLGHPHIWYFGGGTAQARFTSRFLAMQILAEVEGIPFKPYTRRFD</sequence>
<dbReference type="InterPro" id="IPR036188">
    <property type="entry name" value="FAD/NAD-bd_sf"/>
</dbReference>
<evidence type="ECO:0000256" key="1">
    <source>
        <dbReference type="ARBA" id="ARBA00023002"/>
    </source>
</evidence>
<dbReference type="PRINTS" id="PR00469">
    <property type="entry name" value="PNDRDTASEII"/>
</dbReference>
<keyword evidence="2" id="KW-0503">Monooxygenase</keyword>
<dbReference type="EMBL" id="PTQR01000050">
    <property type="protein sequence ID" value="TKX24019.1"/>
    <property type="molecule type" value="Genomic_DNA"/>
</dbReference>
<dbReference type="Gene3D" id="3.50.50.60">
    <property type="entry name" value="FAD/NAD(P)-binding domain"/>
    <property type="match status" value="1"/>
</dbReference>
<dbReference type="Proteomes" id="UP000308133">
    <property type="component" value="Unassembled WGS sequence"/>
</dbReference>
<proteinExistence type="predicted"/>
<dbReference type="GO" id="GO:0050660">
    <property type="term" value="F:flavin adenine dinucleotide binding"/>
    <property type="evidence" value="ECO:0007669"/>
    <property type="project" value="TreeGrafter"/>
</dbReference>
<dbReference type="PANTHER" id="PTHR43539:SF68">
    <property type="entry name" value="FLAVIN-BINDING MONOOXYGENASE-LIKE PROTEIN (AFU_ORTHOLOGUE AFUA_4G09220)"/>
    <property type="match status" value="1"/>
</dbReference>
<dbReference type="GO" id="GO:0004497">
    <property type="term" value="F:monooxygenase activity"/>
    <property type="evidence" value="ECO:0007669"/>
    <property type="project" value="UniProtKB-KW"/>
</dbReference>
<evidence type="ECO:0000313" key="2">
    <source>
        <dbReference type="EMBL" id="TKX24019.1"/>
    </source>
</evidence>